<keyword evidence="3" id="KW-1185">Reference proteome</keyword>
<protein>
    <recommendedName>
        <fullName evidence="4">Protein ZIP4 homolog</fullName>
    </recommendedName>
</protein>
<name>A0A0C9W2G0_SPHS4</name>
<proteinExistence type="predicted"/>
<evidence type="ECO:0000313" key="3">
    <source>
        <dbReference type="Proteomes" id="UP000054279"/>
    </source>
</evidence>
<organism evidence="2 3">
    <name type="scientific">Sphaerobolus stellatus (strain SS14)</name>
    <dbReference type="NCBI Taxonomy" id="990650"/>
    <lineage>
        <taxon>Eukaryota</taxon>
        <taxon>Fungi</taxon>
        <taxon>Dikarya</taxon>
        <taxon>Basidiomycota</taxon>
        <taxon>Agaricomycotina</taxon>
        <taxon>Agaricomycetes</taxon>
        <taxon>Phallomycetidae</taxon>
        <taxon>Geastrales</taxon>
        <taxon>Sphaerobolaceae</taxon>
        <taxon>Sphaerobolus</taxon>
    </lineage>
</organism>
<dbReference type="EMBL" id="KN837113">
    <property type="protein sequence ID" value="KIJ45216.1"/>
    <property type="molecule type" value="Genomic_DNA"/>
</dbReference>
<dbReference type="Proteomes" id="UP000054279">
    <property type="component" value="Unassembled WGS sequence"/>
</dbReference>
<dbReference type="Pfam" id="PF08631">
    <property type="entry name" value="SPO22"/>
    <property type="match status" value="1"/>
</dbReference>
<gene>
    <name evidence="2" type="ORF">M422DRAFT_67355</name>
</gene>
<sequence>MSGKKRKAEPLLGFQDLFDSITDLLIQIKPQLSGTQRPNNEILISQLSRLANFAESFTEQRPRSNKNWLTQADDLDREGVNLWNMSGILRQGKDHDPKLFAALRLAAFRLVQAGLEQKPDIETLLHVLQLASKTGSALSDIANHTLAGAVLGAAAKIEEDMNAADDPNDTHAQSKACASIVYYTCRMEAVRALLIRLNSTLFSLRLRLHTSQAWKEGNKGVAQFMLCKIIGTVATFFPVSTVTSNYTPYRLEGNDSRLSYLSTQDREQLASKILEIGKAMAREQVTETQNPQTRDAKRALEAIKWIRSALTLVEKTPVEDTPSILELKRAILRNLARVYYLASSADVENLDKAEATLCELISSVDNNACDKKRPEFQQVRWMRLAVLKRKHAPDHLLLEGFQSIIEHLDFTEAEITDVLQELRAMAQHHLLVTEATQQLLEATLASSGRSAVDKIFLSLIFHCSRDPDHERAIKTVQQACSHIAELDDFELPKVPAAACQSLLWQFGDRLYNAKAWNKAADWYLLGTHEAFKTMAKMNYPRCLRKAALCYIQQREYARATAAIRSCRSNEASTHYVAFLIAVHQGFENEAIRAVRDMVQAKDFDRKMLLLATQLAHDANLKSLLLTVLESLLTFLRSQDGFDNDVEALTMIRCIIRLVIELLKQPVAELRALVPALIGHFRTAQTICEEALRKDNKMLILKDISWLWRTAYNTAVQGCAEWDDSELHLADLFDLARAFMEAYRKTSLTDQDLTLQSHVMLASFSSLACRVFAVRRREEEEPQHDFRKRICRDIEEFKAIIDSGRVSNEPQDSGEEECICAMMHVVLVFEAEQRCILKDWNGVLTSIEEAAQHSRVKENCFEAIADILWLEKDCPVNVLYTALEAILQACLNYNCMSVEKFSRWLRGICTILLAKNTETDRVKAIGYIEQAVTVIEDSRKGPDMKKIYPEDEKYWLLSTAYNTGVECLAASHLDEAKRWFESAAIISRYVPDSNERARKISEAYSNLLARYGNEMRSN</sequence>
<dbReference type="InterPro" id="IPR039057">
    <property type="entry name" value="Spo22/ZIP4"/>
</dbReference>
<dbReference type="InterPro" id="IPR013940">
    <property type="entry name" value="Spo22/ZIP4/TEX11"/>
</dbReference>
<evidence type="ECO:0008006" key="4">
    <source>
        <dbReference type="Google" id="ProtNLM"/>
    </source>
</evidence>
<evidence type="ECO:0000256" key="1">
    <source>
        <dbReference type="ARBA" id="ARBA00023254"/>
    </source>
</evidence>
<dbReference type="GO" id="GO:0090173">
    <property type="term" value="P:regulation of synaptonemal complex assembly"/>
    <property type="evidence" value="ECO:0007669"/>
    <property type="project" value="InterPro"/>
</dbReference>
<accession>A0A0C9W2G0</accession>
<evidence type="ECO:0000313" key="2">
    <source>
        <dbReference type="EMBL" id="KIJ45216.1"/>
    </source>
</evidence>
<dbReference type="HOGENOM" id="CLU_006898_0_0_1"/>
<keyword evidence="1" id="KW-0469">Meiosis</keyword>
<dbReference type="PANTHER" id="PTHR40375:SF2">
    <property type="entry name" value="SPORULATION-SPECIFIC PROTEIN 22"/>
    <property type="match status" value="1"/>
</dbReference>
<dbReference type="GO" id="GO:0051321">
    <property type="term" value="P:meiotic cell cycle"/>
    <property type="evidence" value="ECO:0007669"/>
    <property type="project" value="UniProtKB-KW"/>
</dbReference>
<reference evidence="2 3" key="1">
    <citation type="submission" date="2014-06" db="EMBL/GenBank/DDBJ databases">
        <title>Evolutionary Origins and Diversification of the Mycorrhizal Mutualists.</title>
        <authorList>
            <consortium name="DOE Joint Genome Institute"/>
            <consortium name="Mycorrhizal Genomics Consortium"/>
            <person name="Kohler A."/>
            <person name="Kuo A."/>
            <person name="Nagy L.G."/>
            <person name="Floudas D."/>
            <person name="Copeland A."/>
            <person name="Barry K.W."/>
            <person name="Cichocki N."/>
            <person name="Veneault-Fourrey C."/>
            <person name="LaButti K."/>
            <person name="Lindquist E.A."/>
            <person name="Lipzen A."/>
            <person name="Lundell T."/>
            <person name="Morin E."/>
            <person name="Murat C."/>
            <person name="Riley R."/>
            <person name="Ohm R."/>
            <person name="Sun H."/>
            <person name="Tunlid A."/>
            <person name="Henrissat B."/>
            <person name="Grigoriev I.V."/>
            <person name="Hibbett D.S."/>
            <person name="Martin F."/>
        </authorList>
    </citation>
    <scope>NUCLEOTIDE SEQUENCE [LARGE SCALE GENOMIC DNA]</scope>
    <source>
        <strain evidence="2 3">SS14</strain>
    </source>
</reference>
<dbReference type="PANTHER" id="PTHR40375">
    <property type="entry name" value="SPORULATION-SPECIFIC PROTEIN 22"/>
    <property type="match status" value="1"/>
</dbReference>
<dbReference type="AlphaFoldDB" id="A0A0C9W2G0"/>
<dbReference type="OrthoDB" id="65716at2759"/>